<dbReference type="GeneID" id="94290052"/>
<keyword evidence="2" id="KW-0175">Coiled coil</keyword>
<dbReference type="Gene3D" id="3.40.850.10">
    <property type="entry name" value="Kinesin motor domain"/>
    <property type="match status" value="1"/>
</dbReference>
<feature type="compositionally biased region" description="Low complexity" evidence="3">
    <location>
        <begin position="495"/>
        <end position="506"/>
    </location>
</feature>
<dbReference type="GO" id="GO:0005524">
    <property type="term" value="F:ATP binding"/>
    <property type="evidence" value="ECO:0007669"/>
    <property type="project" value="InterPro"/>
</dbReference>
<protein>
    <recommendedName>
        <fullName evidence="4">Kinesin motor domain-containing protein</fullName>
    </recommendedName>
</protein>
<evidence type="ECO:0000259" key="4">
    <source>
        <dbReference type="SMART" id="SM00129"/>
    </source>
</evidence>
<dbReference type="OrthoDB" id="270720at2759"/>
<comment type="caution">
    <text evidence="5">The sequence shown here is derived from an EMBL/GenBank/DDBJ whole genome shotgun (WGS) entry which is preliminary data.</text>
</comment>
<dbReference type="Pfam" id="PF00225">
    <property type="entry name" value="Kinesin"/>
    <property type="match status" value="1"/>
</dbReference>
<dbReference type="InterPro" id="IPR003409">
    <property type="entry name" value="MORN"/>
</dbReference>
<dbReference type="Gene3D" id="2.20.110.10">
    <property type="entry name" value="Histone H3 K4-specific methyltransferase SET7/9 N-terminal domain"/>
    <property type="match status" value="3"/>
</dbReference>
<name>A0A836IM27_9TRYP</name>
<gene>
    <name evidence="5" type="ORF">JKF63_03979</name>
</gene>
<evidence type="ECO:0000313" key="5">
    <source>
        <dbReference type="EMBL" id="KAG5497713.1"/>
    </source>
</evidence>
<feature type="region of interest" description="Disordered" evidence="3">
    <location>
        <begin position="1"/>
        <end position="33"/>
    </location>
</feature>
<evidence type="ECO:0000256" key="1">
    <source>
        <dbReference type="ARBA" id="ARBA00022737"/>
    </source>
</evidence>
<feature type="domain" description="Kinesin motor" evidence="4">
    <location>
        <begin position="737"/>
        <end position="1050"/>
    </location>
</feature>
<sequence length="1085" mass="120956">MSVHSAEQAPVPAPPRLTEPMSETDAVPVSAGETPTLKKKKKLLNGANIKFTFPSGATYEGSFKDGRIEGYGVYTYAKTGDVYEGEWKADHKHGHGSYIFANGDRYLGQWYMGQKHGRGQFVFANGDEYVGSWRENQMCGYGVFTLAANDNCYKGYWNDGLREGQGILYYSNGDLYDGEWNCGHEEGLGIFCQSNDDLYCGYWKEGVKDGKGVLGEKGILFLVEYTGDYLISKQKQCDALAETEKEWASVYRHYLAWVGHQEAQHVPRRSKEEEDKLRNELQAVVAENSILRKRLEDIFALHWPKGRSGNADGESPSSSRCASLQEAGEAHWRESVQKLESKIKLLECTLAERIVEVRKLADQLKSSGAKVHELELKSAAHKLTLHNAKRDSAKKTPEHEAPAPAVQMSPTEIDFIDAEEVEKLQEKSALLSKLNEELQQKVAFLTAENVKLALKEEAIEDQYDKLSEEMTELRNALEHEHRAKANSQPLESRDTAAASAASNTTTVNVSALVSPAPASEMEENYQELQQKLIQANQLNIELRLKVGDLERVAQATEKETGQFSSTREAARLAHENEVLRSLVTSLKEQLVALQSASSDTEQQVTLAYQRQVELQKAMEIITHRKAANPQLQETLEQKFDQIEKLELENAELARLLDETRADLEEKPAVALKAKRQPADESLTVGGAPGELVSLQKDLKKLQKRIRRLADERNSLAEQFYQSQVRLARTDRAMGSLKGQVVVFASISDTSNVDTPMVDPATRVDVADPTTLVLRDCGVETVHHYDYCFDKNSSAEQICAELCDPLAFVWSGYQFALLTVGELRSGKSTLVREILPLLTKHLSKAAAESPNRSSFHFTYRVAVVEISTRGGFDCASEDDVTEVSCDANGFVQPKNVRFIDCTSCSILNVVDNLLVKRRQHYNGRSHTWIQLQCVRTSAVRQCQTVGRLTIFDWCGGGSVASQKTDIESARFANTSNQMLRDLVTALASKLPVIPYTRSVEASLLFDLLGGNSMTAVVGRVRSSIEHVEETVRTLHVLTSLYGMRNGPLLPDNQGSDEIRWRGIIAALCSEYQAERELKPVESIREA</sequence>
<dbReference type="PANTHER" id="PTHR23084:SF256">
    <property type="entry name" value="CENTRAL APPARATUS ASSOCIATED PROTEIN C1A-18"/>
    <property type="match status" value="1"/>
</dbReference>
<dbReference type="InterPro" id="IPR001752">
    <property type="entry name" value="Kinesin_motor_dom"/>
</dbReference>
<dbReference type="InterPro" id="IPR036961">
    <property type="entry name" value="Kinesin_motor_dom_sf"/>
</dbReference>
<dbReference type="GO" id="GO:0007018">
    <property type="term" value="P:microtubule-based movement"/>
    <property type="evidence" value="ECO:0007669"/>
    <property type="project" value="InterPro"/>
</dbReference>
<keyword evidence="6" id="KW-1185">Reference proteome</keyword>
<feature type="region of interest" description="Disordered" evidence="3">
    <location>
        <begin position="306"/>
        <end position="326"/>
    </location>
</feature>
<dbReference type="InterPro" id="IPR027417">
    <property type="entry name" value="P-loop_NTPase"/>
</dbReference>
<dbReference type="SMART" id="SM00698">
    <property type="entry name" value="MORN"/>
    <property type="match status" value="7"/>
</dbReference>
<feature type="region of interest" description="Disordered" evidence="3">
    <location>
        <begin position="480"/>
        <end position="506"/>
    </location>
</feature>
<dbReference type="RefSeq" id="XP_067755181.1">
    <property type="nucleotide sequence ID" value="XM_067899975.1"/>
</dbReference>
<dbReference type="SUPFAM" id="SSF82185">
    <property type="entry name" value="Histone H3 K4-specific methyltransferase SET7/9 N-terminal domain"/>
    <property type="match status" value="2"/>
</dbReference>
<evidence type="ECO:0000256" key="3">
    <source>
        <dbReference type="SAM" id="MobiDB-lite"/>
    </source>
</evidence>
<dbReference type="AlphaFoldDB" id="A0A836IM27"/>
<evidence type="ECO:0000256" key="2">
    <source>
        <dbReference type="SAM" id="Coils"/>
    </source>
</evidence>
<evidence type="ECO:0000313" key="6">
    <source>
        <dbReference type="Proteomes" id="UP000674318"/>
    </source>
</evidence>
<accession>A0A836IM27</accession>
<proteinExistence type="predicted"/>
<feature type="coiled-coil region" evidence="2">
    <location>
        <begin position="628"/>
        <end position="662"/>
    </location>
</feature>
<dbReference type="EMBL" id="JAFJZO010000031">
    <property type="protein sequence ID" value="KAG5497713.1"/>
    <property type="molecule type" value="Genomic_DNA"/>
</dbReference>
<dbReference type="GO" id="GO:0008017">
    <property type="term" value="F:microtubule binding"/>
    <property type="evidence" value="ECO:0007669"/>
    <property type="project" value="InterPro"/>
</dbReference>
<dbReference type="SUPFAM" id="SSF52540">
    <property type="entry name" value="P-loop containing nucleoside triphosphate hydrolases"/>
    <property type="match status" value="1"/>
</dbReference>
<reference evidence="5 6" key="1">
    <citation type="submission" date="2021-02" db="EMBL/GenBank/DDBJ databases">
        <title>Porcisia hertigi Genome sequencing and assembly.</title>
        <authorList>
            <person name="Almutairi H."/>
            <person name="Gatherer D."/>
        </authorList>
    </citation>
    <scope>NUCLEOTIDE SEQUENCE [LARGE SCALE GENOMIC DNA]</scope>
    <source>
        <strain evidence="5 6">C119</strain>
    </source>
</reference>
<dbReference type="KEGG" id="phet:94290052"/>
<dbReference type="PANTHER" id="PTHR23084">
    <property type="entry name" value="PHOSPHATIDYLINOSITOL-4-PHOSPHATE 5-KINASE RELATED"/>
    <property type="match status" value="1"/>
</dbReference>
<dbReference type="Proteomes" id="UP000674318">
    <property type="component" value="Unassembled WGS sequence"/>
</dbReference>
<keyword evidence="1" id="KW-0677">Repeat</keyword>
<dbReference type="GO" id="GO:0003777">
    <property type="term" value="F:microtubule motor activity"/>
    <property type="evidence" value="ECO:0007669"/>
    <property type="project" value="InterPro"/>
</dbReference>
<feature type="coiled-coil region" evidence="2">
    <location>
        <begin position="691"/>
        <end position="718"/>
    </location>
</feature>
<organism evidence="5 6">
    <name type="scientific">Porcisia hertigi</name>
    <dbReference type="NCBI Taxonomy" id="2761500"/>
    <lineage>
        <taxon>Eukaryota</taxon>
        <taxon>Discoba</taxon>
        <taxon>Euglenozoa</taxon>
        <taxon>Kinetoplastea</taxon>
        <taxon>Metakinetoplastina</taxon>
        <taxon>Trypanosomatida</taxon>
        <taxon>Trypanosomatidae</taxon>
        <taxon>Leishmaniinae</taxon>
        <taxon>Porcisia</taxon>
    </lineage>
</organism>
<dbReference type="FunFam" id="2.20.110.10:FF:000002">
    <property type="entry name" value="Phosphatidylinositol 4-phosphate 5-kinase 8"/>
    <property type="match status" value="1"/>
</dbReference>
<dbReference type="Pfam" id="PF02493">
    <property type="entry name" value="MORN"/>
    <property type="match status" value="7"/>
</dbReference>
<feature type="coiled-coil region" evidence="2">
    <location>
        <begin position="518"/>
        <end position="559"/>
    </location>
</feature>
<dbReference type="SMART" id="SM00129">
    <property type="entry name" value="KISc"/>
    <property type="match status" value="1"/>
</dbReference>